<dbReference type="OrthoDB" id="9802805at2"/>
<dbReference type="GO" id="GO:0046872">
    <property type="term" value="F:metal ion binding"/>
    <property type="evidence" value="ECO:0007669"/>
    <property type="project" value="UniProtKB-KW"/>
</dbReference>
<evidence type="ECO:0000256" key="6">
    <source>
        <dbReference type="ARBA" id="ARBA00023211"/>
    </source>
</evidence>
<evidence type="ECO:0000256" key="1">
    <source>
        <dbReference type="ARBA" id="ARBA00001936"/>
    </source>
</evidence>
<dbReference type="InterPro" id="IPR000086">
    <property type="entry name" value="NUDIX_hydrolase_dom"/>
</dbReference>
<organism evidence="8 9">
    <name type="scientific">Alginatibacterium sediminis</name>
    <dbReference type="NCBI Taxonomy" id="2164068"/>
    <lineage>
        <taxon>Bacteria</taxon>
        <taxon>Pseudomonadati</taxon>
        <taxon>Pseudomonadota</taxon>
        <taxon>Gammaproteobacteria</taxon>
        <taxon>Alteromonadales</taxon>
        <taxon>Alteromonadaceae</taxon>
        <taxon>Alginatibacterium</taxon>
    </lineage>
</organism>
<accession>A0A420EG94</accession>
<dbReference type="InterPro" id="IPR015797">
    <property type="entry name" value="NUDIX_hydrolase-like_dom_sf"/>
</dbReference>
<dbReference type="SUPFAM" id="SSF55811">
    <property type="entry name" value="Nudix"/>
    <property type="match status" value="1"/>
</dbReference>
<feature type="domain" description="Nudix hydrolase" evidence="7">
    <location>
        <begin position="23"/>
        <end position="155"/>
    </location>
</feature>
<dbReference type="Proteomes" id="UP000286482">
    <property type="component" value="Unassembled WGS sequence"/>
</dbReference>
<dbReference type="NCBIfam" id="NF007980">
    <property type="entry name" value="PRK10707.1"/>
    <property type="match status" value="1"/>
</dbReference>
<evidence type="ECO:0000256" key="2">
    <source>
        <dbReference type="ARBA" id="ARBA00001946"/>
    </source>
</evidence>
<protein>
    <submittedName>
        <fullName evidence="8">CoA pyrophosphatase</fullName>
    </submittedName>
</protein>
<dbReference type="Gene3D" id="3.90.79.10">
    <property type="entry name" value="Nucleoside Triphosphate Pyrophosphohydrolase"/>
    <property type="match status" value="1"/>
</dbReference>
<evidence type="ECO:0000259" key="7">
    <source>
        <dbReference type="PROSITE" id="PS51462"/>
    </source>
</evidence>
<dbReference type="Pfam" id="PF00293">
    <property type="entry name" value="NUDIX"/>
    <property type="match status" value="1"/>
</dbReference>
<dbReference type="AlphaFoldDB" id="A0A420EG94"/>
<gene>
    <name evidence="8" type="ORF">DBZ36_04535</name>
</gene>
<evidence type="ECO:0000256" key="3">
    <source>
        <dbReference type="ARBA" id="ARBA00022723"/>
    </source>
</evidence>
<evidence type="ECO:0000313" key="9">
    <source>
        <dbReference type="Proteomes" id="UP000286482"/>
    </source>
</evidence>
<evidence type="ECO:0000256" key="5">
    <source>
        <dbReference type="ARBA" id="ARBA00022842"/>
    </source>
</evidence>
<dbReference type="PROSITE" id="PS51462">
    <property type="entry name" value="NUDIX"/>
    <property type="match status" value="1"/>
</dbReference>
<proteinExistence type="predicted"/>
<comment type="cofactor">
    <cofactor evidence="1">
        <name>Mn(2+)</name>
        <dbReference type="ChEBI" id="CHEBI:29035"/>
    </cofactor>
</comment>
<dbReference type="EMBL" id="RAQO01000004">
    <property type="protein sequence ID" value="RKF19731.1"/>
    <property type="molecule type" value="Genomic_DNA"/>
</dbReference>
<dbReference type="PANTHER" id="PTHR12992:SF11">
    <property type="entry name" value="MITOCHONDRIAL COENZYME A DIPHOSPHATASE NUDT8"/>
    <property type="match status" value="1"/>
</dbReference>
<dbReference type="GO" id="GO:0010945">
    <property type="term" value="F:coenzyme A diphosphatase activity"/>
    <property type="evidence" value="ECO:0007669"/>
    <property type="project" value="InterPro"/>
</dbReference>
<comment type="cofactor">
    <cofactor evidence="2">
        <name>Mg(2+)</name>
        <dbReference type="ChEBI" id="CHEBI:18420"/>
    </cofactor>
</comment>
<evidence type="ECO:0000313" key="8">
    <source>
        <dbReference type="EMBL" id="RKF19731.1"/>
    </source>
</evidence>
<evidence type="ECO:0000256" key="4">
    <source>
        <dbReference type="ARBA" id="ARBA00022801"/>
    </source>
</evidence>
<name>A0A420EG94_9ALTE</name>
<keyword evidence="9" id="KW-1185">Reference proteome</keyword>
<dbReference type="RefSeq" id="WP_120353736.1">
    <property type="nucleotide sequence ID" value="NZ_RAQO01000004.1"/>
</dbReference>
<keyword evidence="4" id="KW-0378">Hydrolase</keyword>
<keyword evidence="5" id="KW-0460">Magnesium</keyword>
<dbReference type="PANTHER" id="PTHR12992">
    <property type="entry name" value="NUDIX HYDROLASE"/>
    <property type="match status" value="1"/>
</dbReference>
<dbReference type="CDD" id="cd03426">
    <property type="entry name" value="NUDIX_CoAse_Nudt7"/>
    <property type="match status" value="1"/>
</dbReference>
<sequence>MQHFVNRFVLQPLIEASDPQERFKHAAVLIPLYQKNDQWWVILTQRSAHLRHHPSQISFPGGRFDLGDHNLEYTALRESNEEIDLPMDSAQVIGQMRPQMTVSGFNVTPFVATLATRPVLKANPDEVEQIIELPLAPLLNQDNYQSYRFKRNGLEQDVYFVKQQQHIIWGATAHILRNFAIHCQGF</sequence>
<keyword evidence="3" id="KW-0479">Metal-binding</keyword>
<keyword evidence="6" id="KW-0464">Manganese</keyword>
<comment type="caution">
    <text evidence="8">The sequence shown here is derived from an EMBL/GenBank/DDBJ whole genome shotgun (WGS) entry which is preliminary data.</text>
</comment>
<dbReference type="InterPro" id="IPR045121">
    <property type="entry name" value="CoAse"/>
</dbReference>
<reference evidence="8 9" key="1">
    <citation type="submission" date="2018-09" db="EMBL/GenBank/DDBJ databases">
        <authorList>
            <person name="Wang Z."/>
        </authorList>
    </citation>
    <scope>NUCLEOTIDE SEQUENCE [LARGE SCALE GENOMIC DNA]</scope>
    <source>
        <strain evidence="8 9">ALS 81</strain>
    </source>
</reference>